<organism evidence="1 2">
    <name type="scientific">Roseomonas alba</name>
    <dbReference type="NCBI Taxonomy" id="2846776"/>
    <lineage>
        <taxon>Bacteria</taxon>
        <taxon>Pseudomonadati</taxon>
        <taxon>Pseudomonadota</taxon>
        <taxon>Alphaproteobacteria</taxon>
        <taxon>Acetobacterales</taxon>
        <taxon>Roseomonadaceae</taxon>
        <taxon>Roseomonas</taxon>
    </lineage>
</organism>
<dbReference type="RefSeq" id="WP_160119839.1">
    <property type="nucleotide sequence ID" value="NZ_JAHYBZ010000007.1"/>
</dbReference>
<reference evidence="1 2" key="1">
    <citation type="submission" date="2021-07" db="EMBL/GenBank/DDBJ databases">
        <authorList>
            <person name="So Y."/>
        </authorList>
    </citation>
    <scope>NUCLEOTIDE SEQUENCE [LARGE SCALE GENOMIC DNA]</scope>
    <source>
        <strain evidence="1 2">HJA6</strain>
    </source>
</reference>
<name>A0ABS7ADD9_9PROT</name>
<protein>
    <submittedName>
        <fullName evidence="1">Uncharacterized protein</fullName>
    </submittedName>
</protein>
<dbReference type="EMBL" id="JAHYBZ010000007">
    <property type="protein sequence ID" value="MBW6400321.1"/>
    <property type="molecule type" value="Genomic_DNA"/>
</dbReference>
<accession>A0ABS7ADD9</accession>
<evidence type="ECO:0000313" key="1">
    <source>
        <dbReference type="EMBL" id="MBW6400321.1"/>
    </source>
</evidence>
<dbReference type="Proteomes" id="UP001196565">
    <property type="component" value="Unassembled WGS sequence"/>
</dbReference>
<sequence length="229" mass="25517">MLIETLDRTLWTLDDAQGHVAAQLIAYISADPERLAKAIRPQVHWQPPKDLGPVARDAAWDEIQVALRDGDLHATGRLSTERAASWHSENDGWRYHSGRHSSIAPEQWRAGQRSGRNDALNLLDGHFIDIRVPRFMVLAIWPVVEPPQPAPAMDPATGAPYRTPYMDLLDRAVAENGINARVQGKKELLADWFREQTVEGEAVSQNLADAMATLIRLPSSQRGGAKRGW</sequence>
<proteinExistence type="predicted"/>
<comment type="caution">
    <text evidence="1">The sequence shown here is derived from an EMBL/GenBank/DDBJ whole genome shotgun (WGS) entry which is preliminary data.</text>
</comment>
<gene>
    <name evidence="1" type="ORF">KPL78_20845</name>
</gene>
<evidence type="ECO:0000313" key="2">
    <source>
        <dbReference type="Proteomes" id="UP001196565"/>
    </source>
</evidence>
<keyword evidence="2" id="KW-1185">Reference proteome</keyword>